<proteinExistence type="predicted"/>
<dbReference type="SUPFAM" id="SSF53474">
    <property type="entry name" value="alpha/beta-Hydrolases"/>
    <property type="match status" value="1"/>
</dbReference>
<protein>
    <submittedName>
        <fullName evidence="3">Putative hydrolase or acyltransferase of alpha/beta superfamily</fullName>
    </submittedName>
</protein>
<dbReference type="AlphaFoldDB" id="L0A5U3"/>
<evidence type="ECO:0000313" key="3">
    <source>
        <dbReference type="EMBL" id="AFZ69216.1"/>
    </source>
</evidence>
<reference evidence="4" key="1">
    <citation type="submission" date="2012-03" db="EMBL/GenBank/DDBJ databases">
        <title>Complete sequence of chromosome of Deinococcus peraridilitoris DSM 19664.</title>
        <authorList>
            <person name="Lucas S."/>
            <person name="Copeland A."/>
            <person name="Lapidus A."/>
            <person name="Glavina del Rio T."/>
            <person name="Dalin E."/>
            <person name="Tice H."/>
            <person name="Bruce D."/>
            <person name="Goodwin L."/>
            <person name="Pitluck S."/>
            <person name="Peters L."/>
            <person name="Mikhailova N."/>
            <person name="Lu M."/>
            <person name="Kyrpides N."/>
            <person name="Mavromatis K."/>
            <person name="Ivanova N."/>
            <person name="Brettin T."/>
            <person name="Detter J.C."/>
            <person name="Han C."/>
            <person name="Larimer F."/>
            <person name="Land M."/>
            <person name="Hauser L."/>
            <person name="Markowitz V."/>
            <person name="Cheng J.-F."/>
            <person name="Hugenholtz P."/>
            <person name="Woyke T."/>
            <person name="Wu D."/>
            <person name="Pukall R."/>
            <person name="Steenblock K."/>
            <person name="Brambilla E."/>
            <person name="Klenk H.-P."/>
            <person name="Eisen J.A."/>
        </authorList>
    </citation>
    <scope>NUCLEOTIDE SEQUENCE [LARGE SCALE GENOMIC DNA]</scope>
    <source>
        <strain evidence="4">DSM 19664 / LMG 22246 / CIP 109416 / KR-200</strain>
    </source>
</reference>
<keyword evidence="1 3" id="KW-0378">Hydrolase</keyword>
<dbReference type="KEGG" id="dpd:Deipe_3792"/>
<dbReference type="GO" id="GO:0016787">
    <property type="term" value="F:hydrolase activity"/>
    <property type="evidence" value="ECO:0007669"/>
    <property type="project" value="UniProtKB-KW"/>
</dbReference>
<accession>L0A5U3</accession>
<dbReference type="OrthoDB" id="9776303at2"/>
<sequence length="287" mass="32498">MSESALWEHAEVSLGGVHLHYVHAGPERGPLVVLLHGFPEFHLAWRHQIAPLARSGLRVVAPDLRGYHRSGKPDGVEHYHLTALVDDVAGLIEHLGHKRAHVVGHDWGGVIAWALAMRRPERLAKLAILNAPHPEAYRRELRGMRQALKSWYALFFQLPRMPEALLSRLDVGAFLRSTSARPEGFSPEVQDAYRAVWRTPTDWTPALNYYRVLAKRGFGKTRIIEVPTLLLWGDRDVALVPELTEGLTPWVPRLRVEHFPQASHWLMSDEPVRVNNLLIEFLGSSIS</sequence>
<feature type="domain" description="AB hydrolase-1" evidence="2">
    <location>
        <begin position="30"/>
        <end position="271"/>
    </location>
</feature>
<dbReference type="PANTHER" id="PTHR43329">
    <property type="entry name" value="EPOXIDE HYDROLASE"/>
    <property type="match status" value="1"/>
</dbReference>
<dbReference type="eggNOG" id="COG0596">
    <property type="taxonomic scope" value="Bacteria"/>
</dbReference>
<evidence type="ECO:0000256" key="1">
    <source>
        <dbReference type="ARBA" id="ARBA00022801"/>
    </source>
</evidence>
<organism evidence="3 4">
    <name type="scientific">Deinococcus peraridilitoris (strain DSM 19664 / LMG 22246 / CIP 109416 / KR-200)</name>
    <dbReference type="NCBI Taxonomy" id="937777"/>
    <lineage>
        <taxon>Bacteria</taxon>
        <taxon>Thermotogati</taxon>
        <taxon>Deinococcota</taxon>
        <taxon>Deinococci</taxon>
        <taxon>Deinococcales</taxon>
        <taxon>Deinococcaceae</taxon>
        <taxon>Deinococcus</taxon>
    </lineage>
</organism>
<dbReference type="RefSeq" id="WP_015237512.1">
    <property type="nucleotide sequence ID" value="NC_019793.1"/>
</dbReference>
<gene>
    <name evidence="3" type="ordered locus">Deipe_3792</name>
</gene>
<dbReference type="GO" id="GO:0016746">
    <property type="term" value="F:acyltransferase activity"/>
    <property type="evidence" value="ECO:0007669"/>
    <property type="project" value="UniProtKB-KW"/>
</dbReference>
<evidence type="ECO:0000259" key="2">
    <source>
        <dbReference type="Pfam" id="PF00561"/>
    </source>
</evidence>
<keyword evidence="4" id="KW-1185">Reference proteome</keyword>
<dbReference type="Pfam" id="PF00561">
    <property type="entry name" value="Abhydrolase_1"/>
    <property type="match status" value="1"/>
</dbReference>
<dbReference type="PRINTS" id="PR00412">
    <property type="entry name" value="EPOXHYDRLASE"/>
</dbReference>
<dbReference type="STRING" id="937777.Deipe_3792"/>
<keyword evidence="3" id="KW-0808">Transferase</keyword>
<dbReference type="PATRIC" id="fig|937777.3.peg.3803"/>
<dbReference type="InterPro" id="IPR029058">
    <property type="entry name" value="AB_hydrolase_fold"/>
</dbReference>
<dbReference type="PRINTS" id="PR00111">
    <property type="entry name" value="ABHYDROLASE"/>
</dbReference>
<name>L0A5U3_DEIPD</name>
<dbReference type="Gene3D" id="3.40.50.1820">
    <property type="entry name" value="alpha/beta hydrolase"/>
    <property type="match status" value="1"/>
</dbReference>
<dbReference type="HOGENOM" id="CLU_020336_7_3_0"/>
<dbReference type="InterPro" id="IPR000073">
    <property type="entry name" value="AB_hydrolase_1"/>
</dbReference>
<dbReference type="Proteomes" id="UP000010467">
    <property type="component" value="Chromosome"/>
</dbReference>
<dbReference type="EMBL" id="CP003382">
    <property type="protein sequence ID" value="AFZ69216.1"/>
    <property type="molecule type" value="Genomic_DNA"/>
</dbReference>
<keyword evidence="3" id="KW-0012">Acyltransferase</keyword>
<dbReference type="InterPro" id="IPR000639">
    <property type="entry name" value="Epox_hydrolase-like"/>
</dbReference>
<evidence type="ECO:0000313" key="4">
    <source>
        <dbReference type="Proteomes" id="UP000010467"/>
    </source>
</evidence>